<evidence type="ECO:0000256" key="4">
    <source>
        <dbReference type="ARBA" id="ARBA00022475"/>
    </source>
</evidence>
<dbReference type="Gene3D" id="1.20.1550.10">
    <property type="entry name" value="DsbB-like"/>
    <property type="match status" value="1"/>
</dbReference>
<keyword evidence="10 14" id="KW-0472">Membrane</keyword>
<evidence type="ECO:0000256" key="3">
    <source>
        <dbReference type="ARBA" id="ARBA00022448"/>
    </source>
</evidence>
<evidence type="ECO:0000256" key="10">
    <source>
        <dbReference type="ARBA" id="ARBA00023136"/>
    </source>
</evidence>
<organism evidence="16 17">
    <name type="scientific">Methylophilus rhizosphaerae</name>
    <dbReference type="NCBI Taxonomy" id="492660"/>
    <lineage>
        <taxon>Bacteria</taxon>
        <taxon>Pseudomonadati</taxon>
        <taxon>Pseudomonadota</taxon>
        <taxon>Betaproteobacteria</taxon>
        <taxon>Nitrosomonadales</taxon>
        <taxon>Methylophilaceae</taxon>
        <taxon>Methylophilus</taxon>
    </lineage>
</organism>
<keyword evidence="17" id="KW-1185">Reference proteome</keyword>
<dbReference type="RefSeq" id="WP_091469329.1">
    <property type="nucleotide sequence ID" value="NZ_FNFX01000001.1"/>
</dbReference>
<dbReference type="InterPro" id="IPR003752">
    <property type="entry name" value="DiS_bond_form_DsbB/BdbC"/>
</dbReference>
<feature type="transmembrane region" description="Helical" evidence="15">
    <location>
        <begin position="44"/>
        <end position="62"/>
    </location>
</feature>
<evidence type="ECO:0000256" key="11">
    <source>
        <dbReference type="ARBA" id="ARBA00023157"/>
    </source>
</evidence>
<evidence type="ECO:0000256" key="7">
    <source>
        <dbReference type="ARBA" id="ARBA00022982"/>
    </source>
</evidence>
<dbReference type="SUPFAM" id="SSF158442">
    <property type="entry name" value="DsbB-like"/>
    <property type="match status" value="1"/>
</dbReference>
<evidence type="ECO:0000256" key="1">
    <source>
        <dbReference type="ARBA" id="ARBA00004429"/>
    </source>
</evidence>
<keyword evidence="13 14" id="KW-0676">Redox-active center</keyword>
<protein>
    <recommendedName>
        <fullName evidence="14">Disulfide bond formation protein B</fullName>
    </recommendedName>
    <alternativeName>
        <fullName evidence="14">Disulfide oxidoreductase</fullName>
    </alternativeName>
</protein>
<dbReference type="Proteomes" id="UP000198629">
    <property type="component" value="Unassembled WGS sequence"/>
</dbReference>
<dbReference type="PANTHER" id="PTHR36570">
    <property type="entry name" value="DISULFIDE BOND FORMATION PROTEIN B"/>
    <property type="match status" value="1"/>
</dbReference>
<keyword evidence="11 14" id="KW-1015">Disulfide bond</keyword>
<dbReference type="GO" id="GO:0015035">
    <property type="term" value="F:protein-disulfide reductase activity"/>
    <property type="evidence" value="ECO:0007669"/>
    <property type="project" value="UniProtKB-UniRule"/>
</dbReference>
<dbReference type="EMBL" id="FNFX01000001">
    <property type="protein sequence ID" value="SDK17785.1"/>
    <property type="molecule type" value="Genomic_DNA"/>
</dbReference>
<comment type="similarity">
    <text evidence="2 14">Belongs to the DsbB family.</text>
</comment>
<feature type="topological domain" description="Cytoplasmic" evidence="14">
    <location>
        <begin position="1"/>
        <end position="10"/>
    </location>
</feature>
<evidence type="ECO:0000256" key="12">
    <source>
        <dbReference type="ARBA" id="ARBA00023186"/>
    </source>
</evidence>
<feature type="disulfide bond" description="Redox-active" evidence="14">
    <location>
        <begin position="37"/>
        <end position="40"/>
    </location>
</feature>
<dbReference type="GO" id="GO:0005886">
    <property type="term" value="C:plasma membrane"/>
    <property type="evidence" value="ECO:0007669"/>
    <property type="project" value="UniProtKB-SubCell"/>
</dbReference>
<keyword evidence="8 14" id="KW-1133">Transmembrane helix</keyword>
<evidence type="ECO:0000256" key="2">
    <source>
        <dbReference type="ARBA" id="ARBA00008823"/>
    </source>
</evidence>
<feature type="topological domain" description="Cytoplasmic" evidence="14">
    <location>
        <begin position="163"/>
        <end position="167"/>
    </location>
</feature>
<keyword evidence="12 14" id="KW-0143">Chaperone</keyword>
<evidence type="ECO:0000313" key="16">
    <source>
        <dbReference type="EMBL" id="SDK17785.1"/>
    </source>
</evidence>
<gene>
    <name evidence="14" type="primary">dsbB</name>
    <name evidence="16" type="ORF">SAMN05192566_0484</name>
</gene>
<reference evidence="17" key="1">
    <citation type="submission" date="2016-10" db="EMBL/GenBank/DDBJ databases">
        <authorList>
            <person name="Varghese N."/>
            <person name="Submissions S."/>
        </authorList>
    </citation>
    <scope>NUCLEOTIDE SEQUENCE [LARGE SCALE GENOMIC DNA]</scope>
    <source>
        <strain evidence="17">CBMB127</strain>
    </source>
</reference>
<sequence>MCQWFKGRSGYILGFLACFGIVALALAIQVHYHLEPCPLCISQRIIFMSLGLLFLIHAFIPARSWLGSGLALVEVLTALGGAGVAIRHWWLQVHKDDIIADCGVGFDYMFETFPLKKALTLVFRGTGDCAAIDWTFLGLTLPQLGLISFLLFGLYAFFLWRARRCTR</sequence>
<feature type="transmembrane region" description="Helical" evidence="15">
    <location>
        <begin position="69"/>
        <end position="90"/>
    </location>
</feature>
<feature type="transmembrane region" description="Helical" evidence="15">
    <location>
        <begin position="12"/>
        <end position="32"/>
    </location>
</feature>
<evidence type="ECO:0000256" key="15">
    <source>
        <dbReference type="SAM" id="Phobius"/>
    </source>
</evidence>
<dbReference type="InterPro" id="IPR023380">
    <property type="entry name" value="DsbB-like_sf"/>
</dbReference>
<proteinExistence type="inferred from homology"/>
<dbReference type="STRING" id="492660.SAMN05192566_0484"/>
<dbReference type="GO" id="GO:0006457">
    <property type="term" value="P:protein folding"/>
    <property type="evidence" value="ECO:0007669"/>
    <property type="project" value="InterPro"/>
</dbReference>
<dbReference type="GO" id="GO:0009055">
    <property type="term" value="F:electron transfer activity"/>
    <property type="evidence" value="ECO:0007669"/>
    <property type="project" value="UniProtKB-UniRule"/>
</dbReference>
<keyword evidence="3 14" id="KW-0813">Transport</keyword>
<keyword evidence="9 14" id="KW-0560">Oxidoreductase</keyword>
<comment type="subcellular location">
    <subcellularLocation>
        <location evidence="1">Cell inner membrane</location>
        <topology evidence="1">Multi-pass membrane protein</topology>
    </subcellularLocation>
    <subcellularLocation>
        <location evidence="14">Cell membrane</location>
        <topology evidence="14">Multi-pass membrane protein</topology>
    </subcellularLocation>
</comment>
<evidence type="ECO:0000256" key="9">
    <source>
        <dbReference type="ARBA" id="ARBA00023002"/>
    </source>
</evidence>
<evidence type="ECO:0000256" key="8">
    <source>
        <dbReference type="ARBA" id="ARBA00022989"/>
    </source>
</evidence>
<keyword evidence="6 14" id="KW-0812">Transmembrane</keyword>
<keyword evidence="4 14" id="KW-1003">Cell membrane</keyword>
<dbReference type="Pfam" id="PF02600">
    <property type="entry name" value="DsbB"/>
    <property type="match status" value="1"/>
</dbReference>
<dbReference type="InterPro" id="IPR050183">
    <property type="entry name" value="DsbB"/>
</dbReference>
<evidence type="ECO:0000256" key="6">
    <source>
        <dbReference type="ARBA" id="ARBA00022692"/>
    </source>
</evidence>
<evidence type="ECO:0000256" key="13">
    <source>
        <dbReference type="ARBA" id="ARBA00023284"/>
    </source>
</evidence>
<evidence type="ECO:0000313" key="17">
    <source>
        <dbReference type="Proteomes" id="UP000198629"/>
    </source>
</evidence>
<evidence type="ECO:0000256" key="14">
    <source>
        <dbReference type="HAMAP-Rule" id="MF_00286"/>
    </source>
</evidence>
<dbReference type="OrthoDB" id="3711263at2"/>
<keyword evidence="7 14" id="KW-0249">Electron transport</keyword>
<comment type="caution">
    <text evidence="14">Lacks conserved residue(s) required for the propagation of feature annotation.</text>
</comment>
<dbReference type="PANTHER" id="PTHR36570:SF3">
    <property type="entry name" value="DISULFIDE BOND FORMATION PROTEIN B"/>
    <property type="match status" value="1"/>
</dbReference>
<name>A0A1G8ZTW4_9PROT</name>
<dbReference type="HAMAP" id="MF_00286">
    <property type="entry name" value="DsbB"/>
    <property type="match status" value="1"/>
</dbReference>
<dbReference type="AlphaFoldDB" id="A0A1G8ZTW4"/>
<accession>A0A1G8ZTW4</accession>
<evidence type="ECO:0000256" key="5">
    <source>
        <dbReference type="ARBA" id="ARBA00022519"/>
    </source>
</evidence>
<feature type="topological domain" description="Periplasmic" evidence="14">
    <location>
        <begin position="28"/>
        <end position="45"/>
    </location>
</feature>
<keyword evidence="5" id="KW-0997">Cell inner membrane</keyword>
<dbReference type="InterPro" id="IPR022920">
    <property type="entry name" value="Disulphide_bond_form_DsbB"/>
</dbReference>
<feature type="transmembrane region" description="Helical" evidence="15">
    <location>
        <begin position="141"/>
        <end position="160"/>
    </location>
</feature>
<comment type="function">
    <text evidence="14">Required for disulfide bond formation in some periplasmic proteins. Acts by oxidizing the DsbA protein.</text>
</comment>